<dbReference type="GO" id="GO:0005576">
    <property type="term" value="C:extracellular region"/>
    <property type="evidence" value="ECO:0007669"/>
    <property type="project" value="UniProtKB-SubCell"/>
</dbReference>
<name>A0A1G6GC70_BACOV</name>
<dbReference type="InterPro" id="IPR041447">
    <property type="entry name" value="Mannosidase_ig"/>
</dbReference>
<evidence type="ECO:0000256" key="11">
    <source>
        <dbReference type="ARBA" id="ARBA00023228"/>
    </source>
</evidence>
<keyword evidence="11" id="KW-0458">Lysosome</keyword>
<dbReference type="Proteomes" id="UP000183670">
    <property type="component" value="Unassembled WGS sequence"/>
</dbReference>
<organism evidence="20 21">
    <name type="scientific">Bacteroides ovatus</name>
    <dbReference type="NCBI Taxonomy" id="28116"/>
    <lineage>
        <taxon>Bacteria</taxon>
        <taxon>Pseudomonadati</taxon>
        <taxon>Bacteroidota</taxon>
        <taxon>Bacteroidia</taxon>
        <taxon>Bacteroidales</taxon>
        <taxon>Bacteroidaceae</taxon>
        <taxon>Bacteroides</taxon>
    </lineage>
</organism>
<dbReference type="InterPro" id="IPR006102">
    <property type="entry name" value="Ig-like_GH2"/>
</dbReference>
<dbReference type="Pfam" id="PF00703">
    <property type="entry name" value="Glyco_hydro_2"/>
    <property type="match status" value="1"/>
</dbReference>
<dbReference type="InterPro" id="IPR013783">
    <property type="entry name" value="Ig-like_fold"/>
</dbReference>
<dbReference type="GO" id="GO:0005764">
    <property type="term" value="C:lysosome"/>
    <property type="evidence" value="ECO:0007669"/>
    <property type="project" value="UniProtKB-SubCell"/>
</dbReference>
<evidence type="ECO:0000313" key="20">
    <source>
        <dbReference type="EMBL" id="SDB79597.1"/>
    </source>
</evidence>
<accession>A0A1G6GC70</accession>
<evidence type="ECO:0000259" key="17">
    <source>
        <dbReference type="Pfam" id="PF17753"/>
    </source>
</evidence>
<evidence type="ECO:0000259" key="18">
    <source>
        <dbReference type="Pfam" id="PF17786"/>
    </source>
</evidence>
<keyword evidence="9" id="KW-0378">Hydrolase</keyword>
<keyword evidence="10" id="KW-0325">Glycoprotein</keyword>
<evidence type="ECO:0000259" key="19">
    <source>
        <dbReference type="Pfam" id="PF22666"/>
    </source>
</evidence>
<gene>
    <name evidence="20" type="ORF">SAMN05192581_10932</name>
</gene>
<dbReference type="SUPFAM" id="SSF49303">
    <property type="entry name" value="beta-Galactosidase/glucuronidase domain"/>
    <property type="match status" value="3"/>
</dbReference>
<dbReference type="Gene3D" id="3.20.20.80">
    <property type="entry name" value="Glycosidases"/>
    <property type="match status" value="1"/>
</dbReference>
<dbReference type="Pfam" id="PF17786">
    <property type="entry name" value="Mannosidase_ig"/>
    <property type="match status" value="1"/>
</dbReference>
<evidence type="ECO:0000256" key="15">
    <source>
        <dbReference type="ARBA" id="ARBA00041614"/>
    </source>
</evidence>
<dbReference type="GO" id="GO:0006516">
    <property type="term" value="P:glycoprotein catabolic process"/>
    <property type="evidence" value="ECO:0007669"/>
    <property type="project" value="TreeGrafter"/>
</dbReference>
<evidence type="ECO:0000256" key="9">
    <source>
        <dbReference type="ARBA" id="ARBA00022801"/>
    </source>
</evidence>
<protein>
    <recommendedName>
        <fullName evidence="14">Beta-mannosidase B</fullName>
        <ecNumber evidence="6">3.2.1.25</ecNumber>
    </recommendedName>
    <alternativeName>
        <fullName evidence="15">Mannanase B</fullName>
    </alternativeName>
</protein>
<evidence type="ECO:0000256" key="12">
    <source>
        <dbReference type="ARBA" id="ARBA00023295"/>
    </source>
</evidence>
<dbReference type="Gene3D" id="2.60.40.10">
    <property type="entry name" value="Immunoglobulins"/>
    <property type="match status" value="3"/>
</dbReference>
<dbReference type="InterPro" id="IPR041625">
    <property type="entry name" value="Beta-mannosidase_Ig"/>
</dbReference>
<keyword evidence="8" id="KW-0732">Signal</keyword>
<proteinExistence type="inferred from homology"/>
<dbReference type="GO" id="GO:0005975">
    <property type="term" value="P:carbohydrate metabolic process"/>
    <property type="evidence" value="ECO:0007669"/>
    <property type="project" value="InterPro"/>
</dbReference>
<evidence type="ECO:0000256" key="13">
    <source>
        <dbReference type="ARBA" id="ARBA00038429"/>
    </source>
</evidence>
<dbReference type="InterPro" id="IPR017853">
    <property type="entry name" value="GH"/>
</dbReference>
<dbReference type="PANTHER" id="PTHR43730:SF1">
    <property type="entry name" value="BETA-MANNOSIDASE"/>
    <property type="match status" value="1"/>
</dbReference>
<dbReference type="InterPro" id="IPR008979">
    <property type="entry name" value="Galactose-bd-like_sf"/>
</dbReference>
<evidence type="ECO:0000313" key="21">
    <source>
        <dbReference type="Proteomes" id="UP000183670"/>
    </source>
</evidence>
<dbReference type="InterPro" id="IPR036156">
    <property type="entry name" value="Beta-gal/glucu_dom_sf"/>
</dbReference>
<dbReference type="EMBL" id="FMYE01000093">
    <property type="protein sequence ID" value="SDB79597.1"/>
    <property type="molecule type" value="Genomic_DNA"/>
</dbReference>
<comment type="similarity">
    <text evidence="13">Belongs to the glycosyl hydrolase 2 family. Beta-mannosidase B subfamily.</text>
</comment>
<dbReference type="Pfam" id="PF22666">
    <property type="entry name" value="Glyco_hydro_2_N2"/>
    <property type="match status" value="1"/>
</dbReference>
<dbReference type="Gene3D" id="2.60.120.260">
    <property type="entry name" value="Galactose-binding domain-like"/>
    <property type="match status" value="1"/>
</dbReference>
<evidence type="ECO:0000256" key="10">
    <source>
        <dbReference type="ARBA" id="ARBA00023180"/>
    </source>
</evidence>
<comment type="subcellular location">
    <subcellularLocation>
        <location evidence="2">Lysosome</location>
    </subcellularLocation>
    <subcellularLocation>
        <location evidence="3">Secreted</location>
    </subcellularLocation>
</comment>
<feature type="domain" description="Glycoside hydrolase family 2 immunoglobulin-like beta-sandwich" evidence="16">
    <location>
        <begin position="263"/>
        <end position="372"/>
    </location>
</feature>
<evidence type="ECO:0000256" key="7">
    <source>
        <dbReference type="ARBA" id="ARBA00022525"/>
    </source>
</evidence>
<evidence type="ECO:0000256" key="6">
    <source>
        <dbReference type="ARBA" id="ARBA00012754"/>
    </source>
</evidence>
<comment type="catalytic activity">
    <reaction evidence="1">
        <text>Hydrolysis of terminal, non-reducing beta-D-mannose residues in beta-D-mannosides.</text>
        <dbReference type="EC" id="3.2.1.25"/>
    </reaction>
</comment>
<dbReference type="InterPro" id="IPR054593">
    <property type="entry name" value="Beta-mannosidase-like_N2"/>
</dbReference>
<evidence type="ECO:0000256" key="4">
    <source>
        <dbReference type="ARBA" id="ARBA00004740"/>
    </source>
</evidence>
<dbReference type="EC" id="3.2.1.25" evidence="6"/>
<dbReference type="PANTHER" id="PTHR43730">
    <property type="entry name" value="BETA-MANNOSIDASE"/>
    <property type="match status" value="1"/>
</dbReference>
<comment type="subunit">
    <text evidence="5">Homodimer.</text>
</comment>
<feature type="domain" description="Beta-mannosidase Ig-fold" evidence="17">
    <location>
        <begin position="825"/>
        <end position="897"/>
    </location>
</feature>
<keyword evidence="7" id="KW-0964">Secreted</keyword>
<evidence type="ECO:0000256" key="3">
    <source>
        <dbReference type="ARBA" id="ARBA00004613"/>
    </source>
</evidence>
<dbReference type="GO" id="GO:0004567">
    <property type="term" value="F:beta-mannosidase activity"/>
    <property type="evidence" value="ECO:0007669"/>
    <property type="project" value="UniProtKB-EC"/>
</dbReference>
<dbReference type="SUPFAM" id="SSF51445">
    <property type="entry name" value="(Trans)glycosidases"/>
    <property type="match status" value="1"/>
</dbReference>
<feature type="domain" description="Beta-mannosidase-like galactose-binding" evidence="19">
    <location>
        <begin position="81"/>
        <end position="252"/>
    </location>
</feature>
<evidence type="ECO:0000256" key="8">
    <source>
        <dbReference type="ARBA" id="ARBA00022729"/>
    </source>
</evidence>
<dbReference type="InterPro" id="IPR050887">
    <property type="entry name" value="Beta-mannosidase_GH2"/>
</dbReference>
<evidence type="ECO:0000256" key="14">
    <source>
        <dbReference type="ARBA" id="ARBA00041069"/>
    </source>
</evidence>
<dbReference type="FunFam" id="3.20.20.80:FF:000050">
    <property type="entry name" value="Beta-mannosidase B"/>
    <property type="match status" value="1"/>
</dbReference>
<evidence type="ECO:0000256" key="1">
    <source>
        <dbReference type="ARBA" id="ARBA00000829"/>
    </source>
</evidence>
<dbReference type="AlphaFoldDB" id="A0A1G6GC70"/>
<dbReference type="Pfam" id="PF17753">
    <property type="entry name" value="Ig_mannosidase"/>
    <property type="match status" value="1"/>
</dbReference>
<dbReference type="FunFam" id="2.60.120.260:FF:000060">
    <property type="entry name" value="Probable beta-mannosidase"/>
    <property type="match status" value="1"/>
</dbReference>
<keyword evidence="12" id="KW-0326">Glycosidase</keyword>
<evidence type="ECO:0000259" key="16">
    <source>
        <dbReference type="Pfam" id="PF00703"/>
    </source>
</evidence>
<evidence type="ECO:0000256" key="5">
    <source>
        <dbReference type="ARBA" id="ARBA00011738"/>
    </source>
</evidence>
<comment type="pathway">
    <text evidence="4">Glycan metabolism; N-glycan degradation.</text>
</comment>
<evidence type="ECO:0000256" key="2">
    <source>
        <dbReference type="ARBA" id="ARBA00004371"/>
    </source>
</evidence>
<feature type="domain" description="Mannosidase Ig/CBM-like" evidence="18">
    <location>
        <begin position="730"/>
        <end position="822"/>
    </location>
</feature>
<reference evidence="20 21" key="1">
    <citation type="submission" date="2016-10" db="EMBL/GenBank/DDBJ databases">
        <authorList>
            <person name="de Groot N.N."/>
        </authorList>
    </citation>
    <scope>NUCLEOTIDE SEQUENCE [LARGE SCALE GENOMIC DNA]</scope>
    <source>
        <strain evidence="20 21">NLAE-zl-C500</strain>
    </source>
</reference>
<dbReference type="SUPFAM" id="SSF49785">
    <property type="entry name" value="Galactose-binding domain-like"/>
    <property type="match status" value="1"/>
</dbReference>
<sequence>MGASAAFPPKCYVSLHYFVKLSVKFAEKIISLNPLISNAPTMMINLIGKKAQIACELLCCCSMAYAQSNDNSEVVVLNTGWEFSQAGTELWRPAQVPGTVHQDLIYHKQIPDPFYGINEQKIQWVENEDWEYRTAFTVTPEQLKRDDAQLVFEGLDTYADVYLNGALLLKADNMFVGYTIPVKSQLRIGENLLHIYFHSPIRQTLPQYNSNGFNYPADNDHHDKHLSIFSRKAPYSYGWDWGIRMVTSGIWRPVTIRFYDAASISDYHIKQLALTDQLANLSNELEINNILPRPLQAEVRINTSFEGSAEKSISQAITLQPGINHVSIPSEVASPVRWMPNGWGKPALYDFSAQIIVEDKVVAEQSHRIGLRTVCLVNEKDKDGESFYFEVNGVPMFAKGANYIPQDALLTNVTTERYQTLFRDIREANMNVIRVWGGGTYEDDRFYDLADENGILVWQDFMFACTPYPSDPTFLKRVEAEACYNIRRLRNHASLAMWCGNNEILEALKYWGFDKNFPLEIYQEMFRGYDKLFHQLLPAKVKELDADRFYIHSSPYFANWGRPESWGIGDSHNWGVWYGQKTFESLDTDLPRFMSEFGFQSFPEMKTISTFAAPEDYQIESEVMNAHQKSSIGNALIRTYMERDYIIPEKFEDFVYVGLVLQGQGMRHGLEAHRRNRPYCMGTLYWQLNDSWPVVSWSSIDYYGNWKALHYQAKRAFAPILINPIRQNDSLNIYLISDCPDTKDHLMLEMKVTDFDGKKQGKPIRLNTLTVPANTSQCVYRIKTDTWLSPEEQQRCFMQLTLKDKAGNTLAETVYFFRKTKDLLLPETTVSCKMKQKDGMCELTLFSPALAKDVFIEIPLQGARFSDNFFDLLPGERKTVVITSPQIKKGEELPLTIKHIRETYN</sequence>